<dbReference type="Proteomes" id="UP000183987">
    <property type="component" value="Unassembled WGS sequence"/>
</dbReference>
<feature type="non-terminal residue" evidence="1">
    <location>
        <position position="1"/>
    </location>
</feature>
<name>A0A1M5G8Y4_LOKAT</name>
<evidence type="ECO:0000313" key="1">
    <source>
        <dbReference type="EMBL" id="SHF99922.1"/>
    </source>
</evidence>
<organism evidence="1 2">
    <name type="scientific">Loktanella atrilutea</name>
    <dbReference type="NCBI Taxonomy" id="366533"/>
    <lineage>
        <taxon>Bacteria</taxon>
        <taxon>Pseudomonadati</taxon>
        <taxon>Pseudomonadota</taxon>
        <taxon>Alphaproteobacteria</taxon>
        <taxon>Rhodobacterales</taxon>
        <taxon>Roseobacteraceae</taxon>
        <taxon>Loktanella</taxon>
    </lineage>
</organism>
<protein>
    <submittedName>
        <fullName evidence="1">Uncharacterized protein</fullName>
    </submittedName>
</protein>
<dbReference type="PANTHER" id="PTHR35004:SF7">
    <property type="entry name" value="INTEGRASE PROTEIN"/>
    <property type="match status" value="1"/>
</dbReference>
<proteinExistence type="predicted"/>
<dbReference type="PANTHER" id="PTHR35004">
    <property type="entry name" value="TRANSPOSASE RV3428C-RELATED"/>
    <property type="match status" value="1"/>
</dbReference>
<reference evidence="2" key="1">
    <citation type="submission" date="2016-11" db="EMBL/GenBank/DDBJ databases">
        <authorList>
            <person name="Varghese N."/>
            <person name="Submissions S."/>
        </authorList>
    </citation>
    <scope>NUCLEOTIDE SEQUENCE [LARGE SCALE GENOMIC DNA]</scope>
    <source>
        <strain evidence="2">DSM 29326</strain>
    </source>
</reference>
<gene>
    <name evidence="1" type="ORF">SAMN05444339_1411</name>
</gene>
<sequence>DRVGRGKDRQVNMRFLAMANHYVFDPAFCNPAAGWEKGQVEKNVQDARHRLWQLMPSFPDLAALNDWLEQRCVALWTEIPHAALPGSVADVWAAEQAALMPLPPAFDGFVELSKRVSPTCLISFEHEEDQETIRGIVSPTNVTASRHHLRTAR</sequence>
<keyword evidence="2" id="KW-1185">Reference proteome</keyword>
<evidence type="ECO:0000313" key="2">
    <source>
        <dbReference type="Proteomes" id="UP000183987"/>
    </source>
</evidence>
<dbReference type="AlphaFoldDB" id="A0A1M5G8Y4"/>
<dbReference type="EMBL" id="FQUE01000041">
    <property type="protein sequence ID" value="SHF99922.1"/>
    <property type="molecule type" value="Genomic_DNA"/>
</dbReference>
<dbReference type="STRING" id="366533.SAMN05444339_1411"/>
<accession>A0A1M5G8Y4</accession>